<gene>
    <name evidence="2" type="ORF">BSTOLATCC_MIC10065</name>
</gene>
<keyword evidence="1" id="KW-0472">Membrane</keyword>
<keyword evidence="1" id="KW-0812">Transmembrane</keyword>
<keyword evidence="1" id="KW-1133">Transmembrane helix</keyword>
<evidence type="ECO:0000313" key="3">
    <source>
        <dbReference type="Proteomes" id="UP001162131"/>
    </source>
</evidence>
<protein>
    <submittedName>
        <fullName evidence="2">Uncharacterized protein</fullName>
    </submittedName>
</protein>
<accession>A0AAU9IH88</accession>
<organism evidence="2 3">
    <name type="scientific">Blepharisma stoltei</name>
    <dbReference type="NCBI Taxonomy" id="1481888"/>
    <lineage>
        <taxon>Eukaryota</taxon>
        <taxon>Sar</taxon>
        <taxon>Alveolata</taxon>
        <taxon>Ciliophora</taxon>
        <taxon>Postciliodesmatophora</taxon>
        <taxon>Heterotrichea</taxon>
        <taxon>Heterotrichida</taxon>
        <taxon>Blepharismidae</taxon>
        <taxon>Blepharisma</taxon>
    </lineage>
</organism>
<dbReference type="Proteomes" id="UP001162131">
    <property type="component" value="Unassembled WGS sequence"/>
</dbReference>
<name>A0AAU9IH88_9CILI</name>
<keyword evidence="3" id="KW-1185">Reference proteome</keyword>
<reference evidence="2" key="1">
    <citation type="submission" date="2021-09" db="EMBL/GenBank/DDBJ databases">
        <authorList>
            <consortium name="AG Swart"/>
            <person name="Singh M."/>
            <person name="Singh A."/>
            <person name="Seah K."/>
            <person name="Emmerich C."/>
        </authorList>
    </citation>
    <scope>NUCLEOTIDE SEQUENCE</scope>
    <source>
        <strain evidence="2">ATCC30299</strain>
    </source>
</reference>
<dbReference type="EMBL" id="CAJZBQ010000011">
    <property type="protein sequence ID" value="CAG9314270.1"/>
    <property type="molecule type" value="Genomic_DNA"/>
</dbReference>
<sequence length="246" mass="28350">MEKTLANYTKKLARVLIIGGASFLSVYGGFAYIAYQNRKEYSDLLQSLQENPPPKSQAPDLDIGDIFYFDHDCIKSFSVRDMRKCAVHKMYHRSVSSEEESARYRQGKWLNSAIVIKSKDETKIFHSYYGKLYQNNYNEFVNLPYISQISMRKLETGIPELEANSHDFIEEFKDLIDIVNNSWPNHSADIFRDTIDLILNFWMKVGIADTAKIYLSLKQGIGDMDLENPTLLNSTIAKYSKPISIK</sequence>
<dbReference type="AlphaFoldDB" id="A0AAU9IH88"/>
<proteinExistence type="predicted"/>
<evidence type="ECO:0000313" key="2">
    <source>
        <dbReference type="EMBL" id="CAG9314270.1"/>
    </source>
</evidence>
<feature type="transmembrane region" description="Helical" evidence="1">
    <location>
        <begin position="12"/>
        <end position="35"/>
    </location>
</feature>
<comment type="caution">
    <text evidence="2">The sequence shown here is derived from an EMBL/GenBank/DDBJ whole genome shotgun (WGS) entry which is preliminary data.</text>
</comment>
<evidence type="ECO:0000256" key="1">
    <source>
        <dbReference type="SAM" id="Phobius"/>
    </source>
</evidence>